<evidence type="ECO:0000313" key="1">
    <source>
        <dbReference type="EMBL" id="CAK5081525.1"/>
    </source>
</evidence>
<comment type="caution">
    <text evidence="1">The sequence shown here is derived from an EMBL/GenBank/DDBJ whole genome shotgun (WGS) entry which is preliminary data.</text>
</comment>
<gene>
    <name evidence="1" type="ORF">MENTE1834_LOCUS28758</name>
</gene>
<accession>A0ACB0ZQW7</accession>
<evidence type="ECO:0000313" key="2">
    <source>
        <dbReference type="Proteomes" id="UP001497535"/>
    </source>
</evidence>
<name>A0ACB0ZQW7_MELEN</name>
<organism evidence="1 2">
    <name type="scientific">Meloidogyne enterolobii</name>
    <name type="common">Root-knot nematode worm</name>
    <name type="synonym">Meloidogyne mayaguensis</name>
    <dbReference type="NCBI Taxonomy" id="390850"/>
    <lineage>
        <taxon>Eukaryota</taxon>
        <taxon>Metazoa</taxon>
        <taxon>Ecdysozoa</taxon>
        <taxon>Nematoda</taxon>
        <taxon>Chromadorea</taxon>
        <taxon>Rhabditida</taxon>
        <taxon>Tylenchina</taxon>
        <taxon>Tylenchomorpha</taxon>
        <taxon>Tylenchoidea</taxon>
        <taxon>Meloidogynidae</taxon>
        <taxon>Meloidogyninae</taxon>
        <taxon>Meloidogyne</taxon>
    </lineage>
</organism>
<sequence length="65" mass="7917">MDLMLNKHLKLDISPLLLFVFVLTRQGFSRRFLYPNIQNVKFLVAFWIQQFNFIWVGEHFVLFLI</sequence>
<dbReference type="EMBL" id="CAVMJV010000044">
    <property type="protein sequence ID" value="CAK5081525.1"/>
    <property type="molecule type" value="Genomic_DNA"/>
</dbReference>
<proteinExistence type="predicted"/>
<dbReference type="Proteomes" id="UP001497535">
    <property type="component" value="Unassembled WGS sequence"/>
</dbReference>
<reference evidence="1" key="1">
    <citation type="submission" date="2023-11" db="EMBL/GenBank/DDBJ databases">
        <authorList>
            <person name="Poullet M."/>
        </authorList>
    </citation>
    <scope>NUCLEOTIDE SEQUENCE</scope>
    <source>
        <strain evidence="1">E1834</strain>
    </source>
</reference>
<keyword evidence="2" id="KW-1185">Reference proteome</keyword>
<protein>
    <submittedName>
        <fullName evidence="1">Uncharacterized protein</fullName>
    </submittedName>
</protein>